<sequence>MEKGLYKKVNESEMIFAKNEINYPDGTNIQVADYVAATSEIYDGWYWFNTRDEAKVALGVTDPELPKINELWPAK</sequence>
<reference evidence="1" key="1">
    <citation type="submission" date="2019-08" db="EMBL/GenBank/DDBJ databases">
        <authorList>
            <person name="Kucharzyk K."/>
            <person name="Murdoch R.W."/>
            <person name="Higgins S."/>
            <person name="Loffler F."/>
        </authorList>
    </citation>
    <scope>NUCLEOTIDE SEQUENCE</scope>
</reference>
<protein>
    <submittedName>
        <fullName evidence="1">Uncharacterized protein</fullName>
    </submittedName>
</protein>
<comment type="caution">
    <text evidence="1">The sequence shown here is derived from an EMBL/GenBank/DDBJ whole genome shotgun (WGS) entry which is preliminary data.</text>
</comment>
<dbReference type="AlphaFoldDB" id="A0A644Y7X9"/>
<organism evidence="1">
    <name type="scientific">bioreactor metagenome</name>
    <dbReference type="NCBI Taxonomy" id="1076179"/>
    <lineage>
        <taxon>unclassified sequences</taxon>
        <taxon>metagenomes</taxon>
        <taxon>ecological metagenomes</taxon>
    </lineage>
</organism>
<evidence type="ECO:0000313" key="1">
    <source>
        <dbReference type="EMBL" id="MPM24666.1"/>
    </source>
</evidence>
<dbReference type="EMBL" id="VSSQ01004316">
    <property type="protein sequence ID" value="MPM24666.1"/>
    <property type="molecule type" value="Genomic_DNA"/>
</dbReference>
<name>A0A644Y7X9_9ZZZZ</name>
<proteinExistence type="predicted"/>
<gene>
    <name evidence="1" type="ORF">SDC9_71149</name>
</gene>
<accession>A0A644Y7X9</accession>